<evidence type="ECO:0000313" key="3">
    <source>
        <dbReference type="Proteomes" id="UP000824120"/>
    </source>
</evidence>
<keyword evidence="3" id="KW-1185">Reference proteome</keyword>
<accession>A0A9J5WYW2</accession>
<dbReference type="Proteomes" id="UP000824120">
    <property type="component" value="Chromosome 10"/>
</dbReference>
<organism evidence="2 3">
    <name type="scientific">Solanum commersonii</name>
    <name type="common">Commerson's wild potato</name>
    <name type="synonym">Commerson's nightshade</name>
    <dbReference type="NCBI Taxonomy" id="4109"/>
    <lineage>
        <taxon>Eukaryota</taxon>
        <taxon>Viridiplantae</taxon>
        <taxon>Streptophyta</taxon>
        <taxon>Embryophyta</taxon>
        <taxon>Tracheophyta</taxon>
        <taxon>Spermatophyta</taxon>
        <taxon>Magnoliopsida</taxon>
        <taxon>eudicotyledons</taxon>
        <taxon>Gunneridae</taxon>
        <taxon>Pentapetalae</taxon>
        <taxon>asterids</taxon>
        <taxon>lamiids</taxon>
        <taxon>Solanales</taxon>
        <taxon>Solanaceae</taxon>
        <taxon>Solanoideae</taxon>
        <taxon>Solaneae</taxon>
        <taxon>Solanum</taxon>
    </lineage>
</organism>
<sequence length="128" mass="14497">ASRRKVLNPIECSSVLSPEGKGQVCDEKEQSKGDELDQRADRRVCRRSRLTAPNSPSQHKFLNTINTCLNFVFELNEIPVVIGSSWFQLERVNPRPSPTLSARESEWAKAEVVLKCGNLVFKRNRVDS</sequence>
<feature type="compositionally biased region" description="Basic and acidic residues" evidence="1">
    <location>
        <begin position="24"/>
        <end position="40"/>
    </location>
</feature>
<feature type="region of interest" description="Disordered" evidence="1">
    <location>
        <begin position="16"/>
        <end position="40"/>
    </location>
</feature>
<comment type="caution">
    <text evidence="2">The sequence shown here is derived from an EMBL/GenBank/DDBJ whole genome shotgun (WGS) entry which is preliminary data.</text>
</comment>
<name>A0A9J5WYW2_SOLCO</name>
<protein>
    <submittedName>
        <fullName evidence="2">Uncharacterized protein</fullName>
    </submittedName>
</protein>
<evidence type="ECO:0000313" key="2">
    <source>
        <dbReference type="EMBL" id="KAG5580437.1"/>
    </source>
</evidence>
<proteinExistence type="predicted"/>
<feature type="non-terminal residue" evidence="2">
    <location>
        <position position="128"/>
    </location>
</feature>
<evidence type="ECO:0000256" key="1">
    <source>
        <dbReference type="SAM" id="MobiDB-lite"/>
    </source>
</evidence>
<dbReference type="EMBL" id="JACXVP010000010">
    <property type="protein sequence ID" value="KAG5580437.1"/>
    <property type="molecule type" value="Genomic_DNA"/>
</dbReference>
<dbReference type="AlphaFoldDB" id="A0A9J5WYW2"/>
<gene>
    <name evidence="2" type="ORF">H5410_051064</name>
</gene>
<reference evidence="2 3" key="1">
    <citation type="submission" date="2020-09" db="EMBL/GenBank/DDBJ databases">
        <title>De no assembly of potato wild relative species, Solanum commersonii.</title>
        <authorList>
            <person name="Cho K."/>
        </authorList>
    </citation>
    <scope>NUCLEOTIDE SEQUENCE [LARGE SCALE GENOMIC DNA]</scope>
    <source>
        <strain evidence="2">LZ3.2</strain>
        <tissue evidence="2">Leaf</tissue>
    </source>
</reference>
<feature type="non-terminal residue" evidence="2">
    <location>
        <position position="1"/>
    </location>
</feature>